<evidence type="ECO:0000313" key="1">
    <source>
        <dbReference type="EMBL" id="PON76228.1"/>
    </source>
</evidence>
<accession>A0A2P5DSH3</accession>
<organism evidence="1 2">
    <name type="scientific">Parasponia andersonii</name>
    <name type="common">Sponia andersonii</name>
    <dbReference type="NCBI Taxonomy" id="3476"/>
    <lineage>
        <taxon>Eukaryota</taxon>
        <taxon>Viridiplantae</taxon>
        <taxon>Streptophyta</taxon>
        <taxon>Embryophyta</taxon>
        <taxon>Tracheophyta</taxon>
        <taxon>Spermatophyta</taxon>
        <taxon>Magnoliopsida</taxon>
        <taxon>eudicotyledons</taxon>
        <taxon>Gunneridae</taxon>
        <taxon>Pentapetalae</taxon>
        <taxon>rosids</taxon>
        <taxon>fabids</taxon>
        <taxon>Rosales</taxon>
        <taxon>Cannabaceae</taxon>
        <taxon>Parasponia</taxon>
    </lineage>
</organism>
<dbReference type="OrthoDB" id="10280204at2759"/>
<reference evidence="2" key="1">
    <citation type="submission" date="2016-06" db="EMBL/GenBank/DDBJ databases">
        <title>Parallel loss of symbiosis genes in relatives of nitrogen-fixing non-legume Parasponia.</title>
        <authorList>
            <person name="Van Velzen R."/>
            <person name="Holmer R."/>
            <person name="Bu F."/>
            <person name="Rutten L."/>
            <person name="Van Zeijl A."/>
            <person name="Liu W."/>
            <person name="Santuari L."/>
            <person name="Cao Q."/>
            <person name="Sharma T."/>
            <person name="Shen D."/>
            <person name="Roswanjaya Y."/>
            <person name="Wardhani T."/>
            <person name="Kalhor M.S."/>
            <person name="Jansen J."/>
            <person name="Van den Hoogen J."/>
            <person name="Gungor B."/>
            <person name="Hartog M."/>
            <person name="Hontelez J."/>
            <person name="Verver J."/>
            <person name="Yang W.-C."/>
            <person name="Schijlen E."/>
            <person name="Repin R."/>
            <person name="Schilthuizen M."/>
            <person name="Schranz E."/>
            <person name="Heidstra R."/>
            <person name="Miyata K."/>
            <person name="Fedorova E."/>
            <person name="Kohlen W."/>
            <person name="Bisseling T."/>
            <person name="Smit S."/>
            <person name="Geurts R."/>
        </authorList>
    </citation>
    <scope>NUCLEOTIDE SEQUENCE [LARGE SCALE GENOMIC DNA]</scope>
    <source>
        <strain evidence="2">cv. WU1-14</strain>
    </source>
</reference>
<name>A0A2P5DSH3_PARAD</name>
<protein>
    <submittedName>
        <fullName evidence="1">Uncharacterized protein</fullName>
    </submittedName>
</protein>
<dbReference type="AlphaFoldDB" id="A0A2P5DSH3"/>
<sequence length="58" mass="6358">MGIGFCFVRSYFGKRGSFGGHVVALGWVSELVVVTPSQQITPLVVIRRLPGFCHYLSS</sequence>
<dbReference type="Proteomes" id="UP000237105">
    <property type="component" value="Unassembled WGS sequence"/>
</dbReference>
<keyword evidence="2" id="KW-1185">Reference proteome</keyword>
<evidence type="ECO:0000313" key="2">
    <source>
        <dbReference type="Proteomes" id="UP000237105"/>
    </source>
</evidence>
<gene>
    <name evidence="1" type="ORF">PanWU01x14_036460</name>
</gene>
<comment type="caution">
    <text evidence="1">The sequence shown here is derived from an EMBL/GenBank/DDBJ whole genome shotgun (WGS) entry which is preliminary data.</text>
</comment>
<dbReference type="EMBL" id="JXTB01000019">
    <property type="protein sequence ID" value="PON76228.1"/>
    <property type="molecule type" value="Genomic_DNA"/>
</dbReference>
<proteinExistence type="predicted"/>